<dbReference type="InterPro" id="IPR003583">
    <property type="entry name" value="Hlx-hairpin-Hlx_DNA-bd_motif"/>
</dbReference>
<dbReference type="EMBL" id="LZEX01000042">
    <property type="protein sequence ID" value="OBU03729.1"/>
    <property type="molecule type" value="Genomic_DNA"/>
</dbReference>
<dbReference type="GO" id="GO:0015628">
    <property type="term" value="P:protein secretion by the type II secretion system"/>
    <property type="evidence" value="ECO:0007669"/>
    <property type="project" value="TreeGrafter"/>
</dbReference>
<dbReference type="Gene3D" id="1.10.150.280">
    <property type="entry name" value="AF1531-like domain"/>
    <property type="match status" value="1"/>
</dbReference>
<dbReference type="InterPro" id="IPR051675">
    <property type="entry name" value="Endo/Exo/Phosphatase_dom_1"/>
</dbReference>
<dbReference type="GO" id="GO:0003677">
    <property type="term" value="F:DNA binding"/>
    <property type="evidence" value="ECO:0007669"/>
    <property type="project" value="InterPro"/>
</dbReference>
<dbReference type="SMART" id="SM00278">
    <property type="entry name" value="HhH1"/>
    <property type="match status" value="2"/>
</dbReference>
<dbReference type="NCBIfam" id="TIGR00426">
    <property type="entry name" value="competence protein ComEA helix-hairpin-helix repeat region"/>
    <property type="match status" value="1"/>
</dbReference>
<keyword evidence="1" id="KW-0732">Signal</keyword>
<dbReference type="GO" id="GO:0006281">
    <property type="term" value="P:DNA repair"/>
    <property type="evidence" value="ECO:0007669"/>
    <property type="project" value="InterPro"/>
</dbReference>
<feature type="chain" id="PRO_5008609281" description="Helix-hairpin-helix DNA-binding motif class 1 domain-containing protein" evidence="1">
    <location>
        <begin position="28"/>
        <end position="111"/>
    </location>
</feature>
<evidence type="ECO:0000259" key="2">
    <source>
        <dbReference type="SMART" id="SM00278"/>
    </source>
</evidence>
<proteinExistence type="predicted"/>
<feature type="signal peptide" evidence="1">
    <location>
        <begin position="1"/>
        <end position="27"/>
    </location>
</feature>
<sequence>MKTKWTSALLLTSALLTGGIFSTSALAQSAQTDNSQAQQVVIQDTDSSRISINTASAEELAQNLSGIGPKKAQSIIEYRTDHGPFTSTEQLMEVKGIGERIFSVNSDKIEL</sequence>
<accession>A0A1B8H3S2</accession>
<comment type="caution">
    <text evidence="3">The sequence shown here is derived from an EMBL/GenBank/DDBJ whole genome shotgun (WGS) entry which is preliminary data.</text>
</comment>
<evidence type="ECO:0000313" key="4">
    <source>
        <dbReference type="Proteomes" id="UP000092247"/>
    </source>
</evidence>
<gene>
    <name evidence="3" type="ORF">AYY17_09115</name>
</gene>
<evidence type="ECO:0000256" key="1">
    <source>
        <dbReference type="SAM" id="SignalP"/>
    </source>
</evidence>
<dbReference type="GO" id="GO:0015627">
    <property type="term" value="C:type II protein secretion system complex"/>
    <property type="evidence" value="ECO:0007669"/>
    <property type="project" value="TreeGrafter"/>
</dbReference>
<dbReference type="PANTHER" id="PTHR21180">
    <property type="entry name" value="ENDONUCLEASE/EXONUCLEASE/PHOSPHATASE FAMILY DOMAIN-CONTAINING PROTEIN 1"/>
    <property type="match status" value="1"/>
</dbReference>
<feature type="domain" description="Helix-hairpin-helix DNA-binding motif class 1" evidence="2">
    <location>
        <begin position="59"/>
        <end position="78"/>
    </location>
</feature>
<feature type="domain" description="Helix-hairpin-helix DNA-binding motif class 1" evidence="2">
    <location>
        <begin position="89"/>
        <end position="108"/>
    </location>
</feature>
<reference evidence="3 4" key="1">
    <citation type="submission" date="2016-06" db="EMBL/GenBank/DDBJ databases">
        <authorList>
            <person name="Kjaerup R.B."/>
            <person name="Dalgaard T.S."/>
            <person name="Juul-Madsen H.R."/>
        </authorList>
    </citation>
    <scope>NUCLEOTIDE SEQUENCE [LARGE SCALE GENOMIC DNA]</scope>
    <source>
        <strain evidence="3 4">GCSL-Mp3</strain>
    </source>
</reference>
<dbReference type="Proteomes" id="UP000092247">
    <property type="component" value="Unassembled WGS sequence"/>
</dbReference>
<dbReference type="Pfam" id="PF12836">
    <property type="entry name" value="HHH_3"/>
    <property type="match status" value="1"/>
</dbReference>
<dbReference type="InterPro" id="IPR004509">
    <property type="entry name" value="Competence_ComEA_HhH"/>
</dbReference>
<dbReference type="PANTHER" id="PTHR21180:SF32">
    <property type="entry name" value="ENDONUCLEASE_EXONUCLEASE_PHOSPHATASE FAMILY DOMAIN-CONTAINING PROTEIN 1"/>
    <property type="match status" value="1"/>
</dbReference>
<dbReference type="InterPro" id="IPR010994">
    <property type="entry name" value="RuvA_2-like"/>
</dbReference>
<protein>
    <recommendedName>
        <fullName evidence="2">Helix-hairpin-helix DNA-binding motif class 1 domain-containing protein</fullName>
    </recommendedName>
</protein>
<organism evidence="3 4">
    <name type="scientific">Morganella psychrotolerans</name>
    <dbReference type="NCBI Taxonomy" id="368603"/>
    <lineage>
        <taxon>Bacteria</taxon>
        <taxon>Pseudomonadati</taxon>
        <taxon>Pseudomonadota</taxon>
        <taxon>Gammaproteobacteria</taxon>
        <taxon>Enterobacterales</taxon>
        <taxon>Morganellaceae</taxon>
        <taxon>Morganella</taxon>
    </lineage>
</organism>
<dbReference type="RefSeq" id="WP_067425178.1">
    <property type="nucleotide sequence ID" value="NZ_CBCPID010000013.1"/>
</dbReference>
<dbReference type="SUPFAM" id="SSF47781">
    <property type="entry name" value="RuvA domain 2-like"/>
    <property type="match status" value="1"/>
</dbReference>
<dbReference type="AlphaFoldDB" id="A0A1B8H3S2"/>
<name>A0A1B8H3S2_9GAMM</name>
<evidence type="ECO:0000313" key="3">
    <source>
        <dbReference type="EMBL" id="OBU03729.1"/>
    </source>
</evidence>